<proteinExistence type="predicted"/>
<reference evidence="2 3" key="1">
    <citation type="submission" date="2010-03" db="EMBL/GenBank/DDBJ databases">
        <title>The genome sequence of Bacteriodes xylanisolvens XB1A.</title>
        <authorList>
            <consortium name="metaHIT consortium -- http://www.metahit.eu/"/>
            <person name="Pajon A."/>
            <person name="Turner K."/>
            <person name="Parkhill J."/>
            <person name="Bernalier A."/>
        </authorList>
    </citation>
    <scope>NUCLEOTIDE SEQUENCE [LARGE SCALE GENOMIC DNA]</scope>
    <source>
        <strain evidence="2 3">XB1A</strain>
    </source>
</reference>
<dbReference type="PATRIC" id="fig|657309.4.peg.2921"/>
<accession>D6D397</accession>
<sequence length="81" mass="9777">MQQEIYTQEINSIEENLAVFERQGNKVSGWIKKGLERRKENLETKLEKLDQEIKERTDDVTDFRQMGIDHLYVDESHYQNF</sequence>
<dbReference type="Proteomes" id="UP000008795">
    <property type="component" value="Chromosome"/>
</dbReference>
<evidence type="ECO:0000256" key="1">
    <source>
        <dbReference type="SAM" id="Coils"/>
    </source>
</evidence>
<evidence type="ECO:0000313" key="2">
    <source>
        <dbReference type="EMBL" id="CBK68899.1"/>
    </source>
</evidence>
<gene>
    <name evidence="2" type="ORF">BXY_39660</name>
</gene>
<dbReference type="PANTHER" id="PTHR41313">
    <property type="entry name" value="ADENINE-SPECIFIC METHYLTRANSFERASE"/>
    <property type="match status" value="1"/>
</dbReference>
<dbReference type="KEGG" id="bxy:BXY_39660"/>
<dbReference type="AlphaFoldDB" id="D6D397"/>
<dbReference type="eggNOG" id="COG0553">
    <property type="taxonomic scope" value="Bacteria"/>
</dbReference>
<dbReference type="HOGENOM" id="CLU_2718625_0_0_10"/>
<protein>
    <submittedName>
        <fullName evidence="2">Uncharacterized protein</fullName>
    </submittedName>
</protein>
<dbReference type="EMBL" id="FP929033">
    <property type="protein sequence ID" value="CBK68899.1"/>
    <property type="molecule type" value="Genomic_DNA"/>
</dbReference>
<keyword evidence="1" id="KW-0175">Coiled coil</keyword>
<reference evidence="2 3" key="2">
    <citation type="submission" date="2010-03" db="EMBL/GenBank/DDBJ databases">
        <authorList>
            <person name="Pajon A."/>
        </authorList>
    </citation>
    <scope>NUCLEOTIDE SEQUENCE [LARGE SCALE GENOMIC DNA]</scope>
    <source>
        <strain evidence="2 3">XB1A</strain>
    </source>
</reference>
<name>D6D397_9BACE</name>
<evidence type="ECO:0000313" key="3">
    <source>
        <dbReference type="Proteomes" id="UP000008795"/>
    </source>
</evidence>
<dbReference type="InterPro" id="IPR052933">
    <property type="entry name" value="DNA_Protect_Modify"/>
</dbReference>
<dbReference type="PANTHER" id="PTHR41313:SF1">
    <property type="entry name" value="DNA METHYLASE ADENINE-SPECIFIC DOMAIN-CONTAINING PROTEIN"/>
    <property type="match status" value="1"/>
</dbReference>
<feature type="coiled-coil region" evidence="1">
    <location>
        <begin position="3"/>
        <end position="59"/>
    </location>
</feature>
<organism evidence="2 3">
    <name type="scientific">Bacteroides xylanisolvens XB1A</name>
    <dbReference type="NCBI Taxonomy" id="657309"/>
    <lineage>
        <taxon>Bacteria</taxon>
        <taxon>Pseudomonadati</taxon>
        <taxon>Bacteroidota</taxon>
        <taxon>Bacteroidia</taxon>
        <taxon>Bacteroidales</taxon>
        <taxon>Bacteroidaceae</taxon>
        <taxon>Bacteroides</taxon>
    </lineage>
</organism>